<evidence type="ECO:0000313" key="9">
    <source>
        <dbReference type="EMBL" id="BAI81054.1"/>
    </source>
</evidence>
<dbReference type="EMBL" id="AP011529">
    <property type="protein sequence ID" value="BAI81054.1"/>
    <property type="molecule type" value="Genomic_DNA"/>
</dbReference>
<keyword evidence="10" id="KW-1185">Reference proteome</keyword>
<feature type="domain" description="HAMP" evidence="8">
    <location>
        <begin position="335"/>
        <end position="388"/>
    </location>
</feature>
<organism evidence="9 10">
    <name type="scientific">Deferribacter desulfuricans (strain DSM 14783 / JCM 11476 / NBRC 101012 / SSM1)</name>
    <dbReference type="NCBI Taxonomy" id="639282"/>
    <lineage>
        <taxon>Bacteria</taxon>
        <taxon>Pseudomonadati</taxon>
        <taxon>Deferribacterota</taxon>
        <taxon>Deferribacteres</taxon>
        <taxon>Deferribacterales</taxon>
        <taxon>Deferribacteraceae</taxon>
        <taxon>Deferribacter</taxon>
    </lineage>
</organism>
<dbReference type="PANTHER" id="PTHR32089:SF112">
    <property type="entry name" value="LYSOZYME-LIKE PROTEIN-RELATED"/>
    <property type="match status" value="1"/>
</dbReference>
<dbReference type="SMART" id="SM00304">
    <property type="entry name" value="HAMP"/>
    <property type="match status" value="1"/>
</dbReference>
<evidence type="ECO:0000259" key="8">
    <source>
        <dbReference type="PROSITE" id="PS50885"/>
    </source>
</evidence>
<feature type="transmembrane region" description="Helical" evidence="6">
    <location>
        <begin position="314"/>
        <end position="332"/>
    </location>
</feature>
<dbReference type="InterPro" id="IPR004089">
    <property type="entry name" value="MCPsignal_dom"/>
</dbReference>
<dbReference type="AlphaFoldDB" id="D3P8L4"/>
<feature type="coiled-coil region" evidence="5">
    <location>
        <begin position="268"/>
        <end position="295"/>
    </location>
</feature>
<keyword evidence="6" id="KW-1133">Transmembrane helix</keyword>
<evidence type="ECO:0000313" key="10">
    <source>
        <dbReference type="Proteomes" id="UP000001520"/>
    </source>
</evidence>
<dbReference type="GO" id="GO:0007165">
    <property type="term" value="P:signal transduction"/>
    <property type="evidence" value="ECO:0007669"/>
    <property type="project" value="UniProtKB-KW"/>
</dbReference>
<protein>
    <recommendedName>
        <fullName evidence="11">Methyl-accepting chemotaxis protein</fullName>
    </recommendedName>
</protein>
<dbReference type="SUPFAM" id="SSF58104">
    <property type="entry name" value="Methyl-accepting chemotaxis protein (MCP) signaling domain"/>
    <property type="match status" value="1"/>
</dbReference>
<keyword evidence="6" id="KW-0812">Transmembrane</keyword>
<dbReference type="PANTHER" id="PTHR32089">
    <property type="entry name" value="METHYL-ACCEPTING CHEMOTAXIS PROTEIN MCPB"/>
    <property type="match status" value="1"/>
</dbReference>
<evidence type="ECO:0000256" key="4">
    <source>
        <dbReference type="PROSITE-ProRule" id="PRU00284"/>
    </source>
</evidence>
<dbReference type="Pfam" id="PF00015">
    <property type="entry name" value="MCPsignal"/>
    <property type="match status" value="1"/>
</dbReference>
<dbReference type="PROSITE" id="PS50885">
    <property type="entry name" value="HAMP"/>
    <property type="match status" value="1"/>
</dbReference>
<reference evidence="9 10" key="1">
    <citation type="journal article" date="2010" name="DNA Res.">
        <title>Bacterial lifestyle in a deep-sea hydrothermal vent chimney revealed by the genome sequence of the thermophilic bacterium Deferribacter desulfuricans SSM1.</title>
        <authorList>
            <person name="Takaki Y."/>
            <person name="Shimamura S."/>
            <person name="Nakagawa S."/>
            <person name="Fukuhara Y."/>
            <person name="Horikawa H."/>
            <person name="Ankai A."/>
            <person name="Harada T."/>
            <person name="Hosoyama A."/>
            <person name="Oguchi A."/>
            <person name="Fukui S."/>
            <person name="Fujita N."/>
            <person name="Takami H."/>
            <person name="Takai K."/>
        </authorList>
    </citation>
    <scope>NUCLEOTIDE SEQUENCE [LARGE SCALE GENOMIC DNA]</scope>
    <source>
        <strain evidence="10">DSM 14783 / JCM 11476 / NBRC 101012 / SSM1</strain>
    </source>
</reference>
<evidence type="ECO:0000256" key="6">
    <source>
        <dbReference type="SAM" id="Phobius"/>
    </source>
</evidence>
<dbReference type="eggNOG" id="COG0840">
    <property type="taxonomic scope" value="Bacteria"/>
</dbReference>
<dbReference type="SMART" id="SM00283">
    <property type="entry name" value="MA"/>
    <property type="match status" value="1"/>
</dbReference>
<keyword evidence="5" id="KW-0175">Coiled coil</keyword>
<keyword evidence="2 4" id="KW-0807">Transducer</keyword>
<feature type="domain" description="Methyl-accepting transducer" evidence="7">
    <location>
        <begin position="393"/>
        <end position="629"/>
    </location>
</feature>
<accession>D3P8L4</accession>
<evidence type="ECO:0000256" key="2">
    <source>
        <dbReference type="ARBA" id="ARBA00023224"/>
    </source>
</evidence>
<dbReference type="FunFam" id="1.10.287.950:FF:000001">
    <property type="entry name" value="Methyl-accepting chemotaxis sensory transducer"/>
    <property type="match status" value="1"/>
</dbReference>
<dbReference type="GO" id="GO:0006935">
    <property type="term" value="P:chemotaxis"/>
    <property type="evidence" value="ECO:0007669"/>
    <property type="project" value="UniProtKB-ARBA"/>
</dbReference>
<evidence type="ECO:0000256" key="1">
    <source>
        <dbReference type="ARBA" id="ARBA00004370"/>
    </source>
</evidence>
<name>D3P8L4_DEFDS</name>
<dbReference type="Pfam" id="PF00672">
    <property type="entry name" value="HAMP"/>
    <property type="match status" value="1"/>
</dbReference>
<dbReference type="Gene3D" id="6.10.340.10">
    <property type="match status" value="1"/>
</dbReference>
<dbReference type="CDD" id="cd11386">
    <property type="entry name" value="MCP_signal"/>
    <property type="match status" value="1"/>
</dbReference>
<comment type="similarity">
    <text evidence="3">Belongs to the methyl-accepting chemotaxis (MCP) protein family.</text>
</comment>
<evidence type="ECO:0000259" key="7">
    <source>
        <dbReference type="PROSITE" id="PS50111"/>
    </source>
</evidence>
<dbReference type="Gene3D" id="1.10.287.950">
    <property type="entry name" value="Methyl-accepting chemotaxis protein"/>
    <property type="match status" value="1"/>
</dbReference>
<comment type="subcellular location">
    <subcellularLocation>
        <location evidence="1">Membrane</location>
    </subcellularLocation>
</comment>
<dbReference type="PROSITE" id="PS50111">
    <property type="entry name" value="CHEMOTAXIS_TRANSDUC_2"/>
    <property type="match status" value="1"/>
</dbReference>
<dbReference type="STRING" id="639282.DEFDS_1596"/>
<dbReference type="GO" id="GO:0016020">
    <property type="term" value="C:membrane"/>
    <property type="evidence" value="ECO:0007669"/>
    <property type="project" value="UniProtKB-SubCell"/>
</dbReference>
<proteinExistence type="inferred from homology"/>
<dbReference type="HOGENOM" id="CLU_000445_107_27_0"/>
<sequence>MSIKTKIIASYLLITALFLIAGLFAITSFKKIANGIEKDVKNAINVQTQLKDLQSQFLKISSLLKDIKVTNDVSEIGNYEKELSKYLKNTENSIKLIKHKDIKKIQKDYKLIPEYSNQLITLKKEYLQYVDKVNAVFDKIDSLYRQQKGETFIVSRGVKDHNTLMLLSKIMEDILQIKIYSSLLISFTDEYDIEDAKDSMISYSRAMVAAINTLIKGGKYQGIVVDKIDDNKKLEHLKKLISLNTEIQNQAKILYKSYLHKINVDNSLREIIKKVDDLNEKLAVQIENLVKFSNKNVKNTFKSIDSMIGNSSNVLILAIVVSLILGVVIGIFTSNKISRAINDAVKVAKKIEEGDLNIEDIIVKNKDELATLGNSLNEMKNKLKEMIVNILNAINVLKEVGDSLEEEMNNMSCSFKDVSYNIDSTVAATEELSQSAAEIASNVNNSLTNLNEVREDILSGNEHLNSSINEVNVISQDLGKASVTLSNLKEASKQINDVISIIIDIADQTNLLALNAAIEAARAGEQGRGFAVVADEVRKLAEKTAKSVNDISDMIKKINHEIDESVLTVNDGILSLEDKIEQLRSVGTNFSNNIERLEESINAINPIANMIEELNMAVSSIVESLNNINNTNMECSDKVQEVFNLSNKLVEINKELSELAKRFRV</sequence>
<evidence type="ECO:0008006" key="11">
    <source>
        <dbReference type="Google" id="ProtNLM"/>
    </source>
</evidence>
<evidence type="ECO:0000256" key="3">
    <source>
        <dbReference type="ARBA" id="ARBA00029447"/>
    </source>
</evidence>
<dbReference type="Proteomes" id="UP000001520">
    <property type="component" value="Chromosome"/>
</dbReference>
<gene>
    <name evidence="9" type="ordered locus">DEFDS_1596</name>
</gene>
<keyword evidence="6" id="KW-0472">Membrane</keyword>
<dbReference type="RefSeq" id="WP_013008300.1">
    <property type="nucleotide sequence ID" value="NC_013939.1"/>
</dbReference>
<dbReference type="KEGG" id="ddf:DEFDS_1596"/>
<evidence type="ECO:0000256" key="5">
    <source>
        <dbReference type="SAM" id="Coils"/>
    </source>
</evidence>
<dbReference type="CDD" id="cd06225">
    <property type="entry name" value="HAMP"/>
    <property type="match status" value="1"/>
</dbReference>
<dbReference type="InterPro" id="IPR003660">
    <property type="entry name" value="HAMP_dom"/>
</dbReference>